<dbReference type="Proteomes" id="UP000469890">
    <property type="component" value="Unassembled WGS sequence"/>
</dbReference>
<name>A0A8H4F1Q9_MUCCL</name>
<feature type="region of interest" description="Disordered" evidence="1">
    <location>
        <begin position="273"/>
        <end position="314"/>
    </location>
</feature>
<sequence>MLPDWTHVQDKYCKEMDVIRVLLDKEIVYAIVFCSTNVMCNPASKPAEHMNPDSAVYASFGSASLHPASIKIETLDPTMPVTCPQDDANYVHHHQERDDDEHFMQVKPEPMEPSLHNSVSLEQAEDQQQQEEEEHTHHRRVIKEEEDQEMVESLHQSPQQHQQQEEDLADTVPVGMSPTYHSSPANHSSPAHHSPSVYHSPPAHHSPLAPAEGSPAPAEASPAYQAHEEAAPAHSSPSISQQIESLNAIPASMDLDMDVDAFLGDAFENLQSQKMKDKQKKMQEEEEAEKQRQQEEKRAQENRRQEEERQKLLQEQIAQERAQYEAQLQARVDYSAGGGRGHMNQDAVMEEQDADDDTHDPEEEPLQEDENHNDQEASEQEQPPSAPTDQQQQQEEAPLDYRNDPTVIDVVEPNPDHGQFSRIIYRNLEVNPRPLPPANGIVNYKKFKKVKQFENYSSFDQSQVSSAPNAATSSSSRNTNNRRRARGKKAGHTILDREHILIDLF</sequence>
<evidence type="ECO:0000313" key="3">
    <source>
        <dbReference type="Proteomes" id="UP000469890"/>
    </source>
</evidence>
<proteinExistence type="predicted"/>
<feature type="compositionally biased region" description="Low complexity" evidence="1">
    <location>
        <begin position="465"/>
        <end position="479"/>
    </location>
</feature>
<feature type="compositionally biased region" description="Polar residues" evidence="1">
    <location>
        <begin position="380"/>
        <end position="395"/>
    </location>
</feature>
<protein>
    <submittedName>
        <fullName evidence="2">Uncharacterized protein</fullName>
    </submittedName>
</protein>
<feature type="compositionally biased region" description="Low complexity" evidence="1">
    <location>
        <begin position="181"/>
        <end position="223"/>
    </location>
</feature>
<feature type="compositionally biased region" description="Acidic residues" evidence="1">
    <location>
        <begin position="348"/>
        <end position="368"/>
    </location>
</feature>
<feature type="compositionally biased region" description="Basic residues" evidence="1">
    <location>
        <begin position="480"/>
        <end position="491"/>
    </location>
</feature>
<evidence type="ECO:0000313" key="2">
    <source>
        <dbReference type="EMBL" id="KAF1801635.1"/>
    </source>
</evidence>
<feature type="region of interest" description="Disordered" evidence="1">
    <location>
        <begin position="109"/>
        <end position="241"/>
    </location>
</feature>
<dbReference type="AlphaFoldDB" id="A0A8H4F1Q9"/>
<dbReference type="EMBL" id="JAAECE010000004">
    <property type="protein sequence ID" value="KAF1801635.1"/>
    <property type="molecule type" value="Genomic_DNA"/>
</dbReference>
<gene>
    <name evidence="2" type="ORF">FB192DRAFT_1096036</name>
</gene>
<accession>A0A8H4F1Q9</accession>
<feature type="region of interest" description="Disordered" evidence="1">
    <location>
        <begin position="333"/>
        <end position="417"/>
    </location>
</feature>
<feature type="region of interest" description="Disordered" evidence="1">
    <location>
        <begin position="459"/>
        <end position="491"/>
    </location>
</feature>
<comment type="caution">
    <text evidence="2">The sequence shown here is derived from an EMBL/GenBank/DDBJ whole genome shotgun (WGS) entry which is preliminary data.</text>
</comment>
<organism evidence="2 3">
    <name type="scientific">Mucor circinelloides f. lusitanicus</name>
    <name type="common">Mucor racemosus var. lusitanicus</name>
    <dbReference type="NCBI Taxonomy" id="29924"/>
    <lineage>
        <taxon>Eukaryota</taxon>
        <taxon>Fungi</taxon>
        <taxon>Fungi incertae sedis</taxon>
        <taxon>Mucoromycota</taxon>
        <taxon>Mucoromycotina</taxon>
        <taxon>Mucoromycetes</taxon>
        <taxon>Mucorales</taxon>
        <taxon>Mucorineae</taxon>
        <taxon>Mucoraceae</taxon>
        <taxon>Mucor</taxon>
    </lineage>
</organism>
<feature type="compositionally biased region" description="Acidic residues" evidence="1">
    <location>
        <begin position="123"/>
        <end position="133"/>
    </location>
</feature>
<feature type="compositionally biased region" description="Basic and acidic residues" evidence="1">
    <location>
        <begin position="274"/>
        <end position="312"/>
    </location>
</feature>
<reference evidence="2 3" key="1">
    <citation type="submission" date="2019-09" db="EMBL/GenBank/DDBJ databases">
        <authorList>
            <consortium name="DOE Joint Genome Institute"/>
            <person name="Mondo S.J."/>
            <person name="Navarro-Mendoza M.I."/>
            <person name="Perez-Arques C."/>
            <person name="Panchal S."/>
            <person name="Nicolas F.E."/>
            <person name="Ganguly P."/>
            <person name="Pangilinan J."/>
            <person name="Grigoriev I."/>
            <person name="Heitman J."/>
            <person name="Sanya K."/>
            <person name="Garre V."/>
        </authorList>
    </citation>
    <scope>NUCLEOTIDE SEQUENCE [LARGE SCALE GENOMIC DNA]</scope>
    <source>
        <strain evidence="2 3">MU402</strain>
    </source>
</reference>
<evidence type="ECO:0000256" key="1">
    <source>
        <dbReference type="SAM" id="MobiDB-lite"/>
    </source>
</evidence>